<keyword evidence="5" id="KW-1185">Reference proteome</keyword>
<feature type="domain" description="Protein kinase" evidence="3">
    <location>
        <begin position="154"/>
        <end position="415"/>
    </location>
</feature>
<dbReference type="PROSITE" id="PS00108">
    <property type="entry name" value="PROTEIN_KINASE_ST"/>
    <property type="match status" value="3"/>
</dbReference>
<dbReference type="PANTHER" id="PTHR44329">
    <property type="entry name" value="SERINE/THREONINE-PROTEIN KINASE TNNI3K-RELATED"/>
    <property type="match status" value="1"/>
</dbReference>
<reference evidence="5" key="1">
    <citation type="submission" date="2017-03" db="EMBL/GenBank/DDBJ databases">
        <title>Phytopthora megakarya and P. palmivora, two closely related causual agents of cacao black pod achieved similar genome size and gene model numbers by different mechanisms.</title>
        <authorList>
            <person name="Ali S."/>
            <person name="Shao J."/>
            <person name="Larry D.J."/>
            <person name="Kronmiller B."/>
            <person name="Shen D."/>
            <person name="Strem M.D."/>
            <person name="Melnick R.L."/>
            <person name="Guiltinan M.J."/>
            <person name="Tyler B.M."/>
            <person name="Meinhardt L.W."/>
            <person name="Bailey B.A."/>
        </authorList>
    </citation>
    <scope>NUCLEOTIDE SEQUENCE [LARGE SCALE GENOMIC DNA]</scope>
    <source>
        <strain evidence="5">zdho120</strain>
    </source>
</reference>
<dbReference type="GO" id="GO:0005524">
    <property type="term" value="F:ATP binding"/>
    <property type="evidence" value="ECO:0007669"/>
    <property type="project" value="InterPro"/>
</dbReference>
<evidence type="ECO:0000313" key="4">
    <source>
        <dbReference type="EMBL" id="OWZ24127.1"/>
    </source>
</evidence>
<organism evidence="4 5">
    <name type="scientific">Phytophthora megakarya</name>
    <dbReference type="NCBI Taxonomy" id="4795"/>
    <lineage>
        <taxon>Eukaryota</taxon>
        <taxon>Sar</taxon>
        <taxon>Stramenopiles</taxon>
        <taxon>Oomycota</taxon>
        <taxon>Peronosporomycetes</taxon>
        <taxon>Peronosporales</taxon>
        <taxon>Peronosporaceae</taxon>
        <taxon>Phytophthora</taxon>
    </lineage>
</organism>
<accession>A0A225X453</accession>
<feature type="domain" description="Protein kinase" evidence="3">
    <location>
        <begin position="788"/>
        <end position="1046"/>
    </location>
</feature>
<dbReference type="InterPro" id="IPR000719">
    <property type="entry name" value="Prot_kinase_dom"/>
</dbReference>
<evidence type="ECO:0000313" key="5">
    <source>
        <dbReference type="Proteomes" id="UP000198211"/>
    </source>
</evidence>
<keyword evidence="4" id="KW-0418">Kinase</keyword>
<keyword evidence="1" id="KW-1133">Transmembrane helix</keyword>
<dbReference type="STRING" id="4795.A0A225X453"/>
<evidence type="ECO:0000259" key="3">
    <source>
        <dbReference type="PROSITE" id="PS50011"/>
    </source>
</evidence>
<name>A0A225X453_9STRA</name>
<dbReference type="Pfam" id="PF00069">
    <property type="entry name" value="Pkinase"/>
    <property type="match status" value="3"/>
</dbReference>
<dbReference type="OrthoDB" id="4062651at2759"/>
<dbReference type="PROSITE" id="PS50011">
    <property type="entry name" value="PROTEIN_KINASE_DOM"/>
    <property type="match status" value="3"/>
</dbReference>
<keyword evidence="1" id="KW-0812">Transmembrane</keyword>
<feature type="transmembrane region" description="Helical" evidence="1">
    <location>
        <begin position="688"/>
        <end position="706"/>
    </location>
</feature>
<keyword evidence="1" id="KW-0472">Membrane</keyword>
<proteinExistence type="predicted"/>
<dbReference type="SMART" id="SM00220">
    <property type="entry name" value="S_TKc"/>
    <property type="match status" value="3"/>
</dbReference>
<sequence length="1634" mass="182603">MKLMVISLALHVLGQVHAKGFRGLAGSEFSSSEDPTPEFGPHFDSWVMIPLSIGVFIMAVVVWIGLCYRQRQRNRELVIQSPRNRFDLPSSEPYEEHSDRSERWHTLSLETHTNPFGLDQTYRVPPKSVEINEMLPKLVDSLELKGKRVPIQSLQYDTTLSSGASGEVWLGQFNGQQVAVKQLLKTNEHNLEEVEEFVDEIVLTASLNHFHIVSFIGVAWSSLDNVAMVMEYCPMGDLTRFLAESGRLLSWSRDKVRMAVGIAQALRYLHERDPPIIHRDLKSKNILLTETLETKIIDFGVSRSRKNGFMTAGVGTPYWIAPEILEGKRYTEQADIYSFGVVLSELDTCKMPFSDVLTAEGKKPKPFQILNWVLDGRLSPAFSEECPSIIQIYDQRQLIMRVSGFLTILTATSTLAQDYTITFRSLEEEDPSSSSLPSDASFVFDGTNSDIAQQLYIRHKAGDTSAAVQINSIPTAVADRLDSLKVTFNTLPGLVQRAVLWDAGFGISPGGDAVQIWPIGDYTMADLAVPQDDIAKVNCTMLECNQPNEVPAYSSQYCSGTQILNISRCVVDTFKDSGATDFLGVMWSTGGDVNMTPHIRLRDHTWTEPTTGISYNVYAVHTVASADDPTWNQCPANDGYSSLIIPCHRSSEFTNAEIASMKKPTGSAWVETWLKEEFAVKDSGFDELLLIPIVLLITAAIGIGWFCWKRAAMMRREREFSCDFEMVSPHYSEVAHDQVHRPTAAASTYGLSISSLPDDYESAGSNQTLKLLLKSKHLHGNRIAYDALHFQTKLSKGASGEVWICLYGGQQVAVKKLLHTMDQKAEDVQAFAEEIDLTASLIHPNIVKFIGVAWSSLNNLAMVMEYAPKGNLKDYLHQNSAYLSWARDKVYLAIAIAEALEYLHFHTPAIIHRDLKSNNILLTESLEPKLIDFGVSRGMIDLTMTAGVGTPYWTAPEVLEGDRYTEKADIYSFGVVLSELDTGRIPYFDAVVEDGTKMKPFRILEEVMVGTLRPSFSEECPSFIFQFARMRQLRGLDESSSSSPFVFDGTNSDISRQLYVRHQAGDDEDQIQLSSIPTAVTDRLNSLHVKFDDLPGLVQRAVLWDTGFAISPNNDPVQIWTMENYTMADIAVPKYDVVNVDCSYLNCSQPNGVTAHYAQYCTGWQMLNVSRCVADVFEDSGAGTYLGMMWSVGGDPNMTPLTRLRDHTWTQDIEEFGGNITFSVYVVHTVSSELDPAWNECPIDKGYASLTVPCHRRDEYSDEDMAKMTKPTGNAWVTNWLREEFAEETSEFDKMLLIPIILGVVFVVWFCWLCRAKRHAKQHSSTKSDTTHSTSNFYSPYSNKILQILLGSEHLQGKLTPYELLVFERPLSRGGSGEIWVCELYGQKVAAKRLLQTKDQKAEVVQAFAEEIALTASLVHPNIVRFVGVTWNSLSNLVMLLEYFPTGSLQDYLHQNVHLLSWENDKIQMATGIAQALKYLHTRVPVLIHRDLKTNNILLSNALEPKLIDFGVSRGVADLTMTSGVGTPYWTAPEVLEGNRYTEQADIYSFGVVLSELDTCKTPYTDALTEGGSKARHFQILQDVMSGGLRPSFSDSCPSKILHIAAACLASDPFSRPTATELIFELARENSDVE</sequence>
<gene>
    <name evidence="4" type="ORF">PHMEG_000883</name>
</gene>
<dbReference type="InterPro" id="IPR011009">
    <property type="entry name" value="Kinase-like_dom_sf"/>
</dbReference>
<feature type="chain" id="PRO_5012330203" evidence="2">
    <location>
        <begin position="19"/>
        <end position="1634"/>
    </location>
</feature>
<dbReference type="Proteomes" id="UP000198211">
    <property type="component" value="Unassembled WGS sequence"/>
</dbReference>
<dbReference type="GO" id="GO:0004674">
    <property type="term" value="F:protein serine/threonine kinase activity"/>
    <property type="evidence" value="ECO:0007669"/>
    <property type="project" value="TreeGrafter"/>
</dbReference>
<evidence type="ECO:0000256" key="2">
    <source>
        <dbReference type="SAM" id="SignalP"/>
    </source>
</evidence>
<dbReference type="PANTHER" id="PTHR44329:SF214">
    <property type="entry name" value="PROTEIN KINASE DOMAIN-CONTAINING PROTEIN"/>
    <property type="match status" value="1"/>
</dbReference>
<dbReference type="EMBL" id="NBNE01000027">
    <property type="protein sequence ID" value="OWZ24127.1"/>
    <property type="molecule type" value="Genomic_DNA"/>
</dbReference>
<evidence type="ECO:0000256" key="1">
    <source>
        <dbReference type="SAM" id="Phobius"/>
    </source>
</evidence>
<feature type="signal peptide" evidence="2">
    <location>
        <begin position="1"/>
        <end position="18"/>
    </location>
</feature>
<dbReference type="SUPFAM" id="SSF56112">
    <property type="entry name" value="Protein kinase-like (PK-like)"/>
    <property type="match status" value="3"/>
</dbReference>
<comment type="caution">
    <text evidence="4">The sequence shown here is derived from an EMBL/GenBank/DDBJ whole genome shotgun (WGS) entry which is preliminary data.</text>
</comment>
<dbReference type="InterPro" id="IPR008271">
    <property type="entry name" value="Ser/Thr_kinase_AS"/>
</dbReference>
<feature type="transmembrane region" description="Helical" evidence="1">
    <location>
        <begin position="46"/>
        <end position="68"/>
    </location>
</feature>
<feature type="domain" description="Protein kinase" evidence="3">
    <location>
        <begin position="1365"/>
        <end position="1634"/>
    </location>
</feature>
<keyword evidence="4" id="KW-0808">Transferase</keyword>
<dbReference type="InterPro" id="IPR051681">
    <property type="entry name" value="Ser/Thr_Kinases-Pseudokinases"/>
</dbReference>
<protein>
    <submittedName>
        <fullName evidence="4">TKL/DRK protein kinase</fullName>
    </submittedName>
</protein>
<dbReference type="Gene3D" id="3.30.200.20">
    <property type="entry name" value="Phosphorylase Kinase, domain 1"/>
    <property type="match status" value="1"/>
</dbReference>
<dbReference type="Gene3D" id="1.10.510.10">
    <property type="entry name" value="Transferase(Phosphotransferase) domain 1"/>
    <property type="match status" value="3"/>
</dbReference>
<keyword evidence="2" id="KW-0732">Signal</keyword>
<feature type="transmembrane region" description="Helical" evidence="1">
    <location>
        <begin position="1295"/>
        <end position="1314"/>
    </location>
</feature>